<gene>
    <name evidence="2" type="ORF">AAA073_07090</name>
</gene>
<keyword evidence="3" id="KW-1185">Reference proteome</keyword>
<name>A0ABV1J214_9FIRM</name>
<organism evidence="2 3">
    <name type="scientific">Peptoniphilus senegalensis</name>
    <dbReference type="NCBI Taxonomy" id="1465757"/>
    <lineage>
        <taxon>Bacteria</taxon>
        <taxon>Bacillati</taxon>
        <taxon>Bacillota</taxon>
        <taxon>Tissierellia</taxon>
        <taxon>Tissierellales</taxon>
        <taxon>Peptoniphilaceae</taxon>
        <taxon>Peptoniphilus</taxon>
    </lineage>
</organism>
<evidence type="ECO:0000313" key="3">
    <source>
        <dbReference type="Proteomes" id="UP001491691"/>
    </source>
</evidence>
<accession>A0ABV1J214</accession>
<dbReference type="InterPro" id="IPR021145">
    <property type="entry name" value="Portal_protein_SPP1_Gp6-like"/>
</dbReference>
<protein>
    <submittedName>
        <fullName evidence="2">Phage portal protein</fullName>
    </submittedName>
</protein>
<proteinExistence type="predicted"/>
<evidence type="ECO:0000256" key="1">
    <source>
        <dbReference type="SAM" id="Coils"/>
    </source>
</evidence>
<feature type="coiled-coil region" evidence="1">
    <location>
        <begin position="427"/>
        <end position="465"/>
    </location>
</feature>
<comment type="caution">
    <text evidence="2">The sequence shown here is derived from an EMBL/GenBank/DDBJ whole genome shotgun (WGS) entry which is preliminary data.</text>
</comment>
<keyword evidence="1" id="KW-0175">Coiled coil</keyword>
<sequence length="465" mass="53458">MESYITKNLELPRKICLPDDTEITTDLIKKLLEIKEKENERYEILQGYYEGKAKILDRKKDEKKSNNKLKLDYPSYIVDILLGLFVGKPISYTVAEEDREKMSLVQEILDLNNEQDENTEIAKMAGIKGKGYEIVYVDEESNIRFNEVNPDNIVMIYDDKINPEPLFALYQVPLYDAENIDKESKDSKVILYTKDSIKEFINAKGEIYLVEESINPFGEVPVIEFLNNNEGIGDFERVLSLIDAINLSQSDTANDFEEFTNAMLVLSGMLDTDDEDIRQLLEDRVILLDGDGKQAASWLIKEINDTALENYKNRLDADIHKFAKVPNMNDENFAGNVSGESMKYKLFATNQIIAQKQRKFKTALQTRFRLIINAMGIKSGLDLDYRDISIVFNENTPFNELDNINTVKAALDAGLSKQYALGKLRDIDDIGEELKRQEDEKDIYAESFEKELEDEERISRTSEEL</sequence>
<dbReference type="InterPro" id="IPR006428">
    <property type="entry name" value="Portal_SPP1-type"/>
</dbReference>
<dbReference type="NCBIfam" id="TIGR01538">
    <property type="entry name" value="portal_SPP1"/>
    <property type="match status" value="1"/>
</dbReference>
<dbReference type="Proteomes" id="UP001491691">
    <property type="component" value="Unassembled WGS sequence"/>
</dbReference>
<reference evidence="2 3" key="1">
    <citation type="submission" date="2024-04" db="EMBL/GenBank/DDBJ databases">
        <title>Human intestinal bacterial collection.</title>
        <authorList>
            <person name="Pauvert C."/>
            <person name="Hitch T.C.A."/>
            <person name="Clavel T."/>
        </authorList>
    </citation>
    <scope>NUCLEOTIDE SEQUENCE [LARGE SCALE GENOMIC DNA]</scope>
    <source>
        <strain evidence="2 3">CLA-SR-H019</strain>
    </source>
</reference>
<dbReference type="EMBL" id="JBBNPP010000013">
    <property type="protein sequence ID" value="MEQ3347195.1"/>
    <property type="molecule type" value="Genomic_DNA"/>
</dbReference>
<dbReference type="RefSeq" id="WP_349189073.1">
    <property type="nucleotide sequence ID" value="NZ_JBBNPP010000013.1"/>
</dbReference>
<dbReference type="Pfam" id="PF05133">
    <property type="entry name" value="SPP1_portal"/>
    <property type="match status" value="1"/>
</dbReference>
<evidence type="ECO:0000313" key="2">
    <source>
        <dbReference type="EMBL" id="MEQ3347195.1"/>
    </source>
</evidence>